<dbReference type="Gramene" id="TuG1812G0600001730.01.T01">
    <property type="protein sequence ID" value="TuG1812G0600001730.01.T01.cds262727"/>
    <property type="gene ID" value="TuG1812G0600001730.01"/>
</dbReference>
<sequence>RAAGAAGPPCRGCCIEPCFLWCATLAGGRPTARRAPSACVGGSRTSAPADHQRLASRVFAREQALEQVQDSERQHELIVPPPQVPVPDPGLRHRALQPPFLGQHPSPTRKAARTWP</sequence>
<proteinExistence type="predicted"/>
<dbReference type="EnsemblPlants" id="TuG1812G0600001730.01.T01">
    <property type="protein sequence ID" value="TuG1812G0600001730.01.T01.cds262727"/>
    <property type="gene ID" value="TuG1812G0600001730.01"/>
</dbReference>
<feature type="compositionally biased region" description="Pro residues" evidence="1">
    <location>
        <begin position="79"/>
        <end position="88"/>
    </location>
</feature>
<evidence type="ECO:0000256" key="1">
    <source>
        <dbReference type="SAM" id="MobiDB-lite"/>
    </source>
</evidence>
<reference evidence="2" key="3">
    <citation type="submission" date="2022-06" db="UniProtKB">
        <authorList>
            <consortium name="EnsemblPlants"/>
        </authorList>
    </citation>
    <scope>IDENTIFICATION</scope>
</reference>
<evidence type="ECO:0000313" key="3">
    <source>
        <dbReference type="Proteomes" id="UP000015106"/>
    </source>
</evidence>
<keyword evidence="3" id="KW-1185">Reference proteome</keyword>
<name>A0A8R7UQE2_TRIUA</name>
<protein>
    <submittedName>
        <fullName evidence="2">Uncharacterized protein</fullName>
    </submittedName>
</protein>
<feature type="region of interest" description="Disordered" evidence="1">
    <location>
        <begin position="69"/>
        <end position="116"/>
    </location>
</feature>
<accession>A0A8R7UQE2</accession>
<reference evidence="3" key="1">
    <citation type="journal article" date="2013" name="Nature">
        <title>Draft genome of the wheat A-genome progenitor Triticum urartu.</title>
        <authorList>
            <person name="Ling H.Q."/>
            <person name="Zhao S."/>
            <person name="Liu D."/>
            <person name="Wang J."/>
            <person name="Sun H."/>
            <person name="Zhang C."/>
            <person name="Fan H."/>
            <person name="Li D."/>
            <person name="Dong L."/>
            <person name="Tao Y."/>
            <person name="Gao C."/>
            <person name="Wu H."/>
            <person name="Li Y."/>
            <person name="Cui Y."/>
            <person name="Guo X."/>
            <person name="Zheng S."/>
            <person name="Wang B."/>
            <person name="Yu K."/>
            <person name="Liang Q."/>
            <person name="Yang W."/>
            <person name="Lou X."/>
            <person name="Chen J."/>
            <person name="Feng M."/>
            <person name="Jian J."/>
            <person name="Zhang X."/>
            <person name="Luo G."/>
            <person name="Jiang Y."/>
            <person name="Liu J."/>
            <person name="Wang Z."/>
            <person name="Sha Y."/>
            <person name="Zhang B."/>
            <person name="Wu H."/>
            <person name="Tang D."/>
            <person name="Shen Q."/>
            <person name="Xue P."/>
            <person name="Zou S."/>
            <person name="Wang X."/>
            <person name="Liu X."/>
            <person name="Wang F."/>
            <person name="Yang Y."/>
            <person name="An X."/>
            <person name="Dong Z."/>
            <person name="Zhang K."/>
            <person name="Zhang X."/>
            <person name="Luo M.C."/>
            <person name="Dvorak J."/>
            <person name="Tong Y."/>
            <person name="Wang J."/>
            <person name="Yang H."/>
            <person name="Li Z."/>
            <person name="Wang D."/>
            <person name="Zhang A."/>
            <person name="Wang J."/>
        </authorList>
    </citation>
    <scope>NUCLEOTIDE SEQUENCE</scope>
    <source>
        <strain evidence="3">cv. G1812</strain>
    </source>
</reference>
<evidence type="ECO:0000313" key="2">
    <source>
        <dbReference type="EnsemblPlants" id="TuG1812G0600001730.01.T01.cds262727"/>
    </source>
</evidence>
<reference evidence="2" key="2">
    <citation type="submission" date="2018-03" db="EMBL/GenBank/DDBJ databases">
        <title>The Triticum urartu genome reveals the dynamic nature of wheat genome evolution.</title>
        <authorList>
            <person name="Ling H."/>
            <person name="Ma B."/>
            <person name="Shi X."/>
            <person name="Liu H."/>
            <person name="Dong L."/>
            <person name="Sun H."/>
            <person name="Cao Y."/>
            <person name="Gao Q."/>
            <person name="Zheng S."/>
            <person name="Li Y."/>
            <person name="Yu Y."/>
            <person name="Du H."/>
            <person name="Qi M."/>
            <person name="Li Y."/>
            <person name="Yu H."/>
            <person name="Cui Y."/>
            <person name="Wang N."/>
            <person name="Chen C."/>
            <person name="Wu H."/>
            <person name="Zhao Y."/>
            <person name="Zhang J."/>
            <person name="Li Y."/>
            <person name="Zhou W."/>
            <person name="Zhang B."/>
            <person name="Hu W."/>
            <person name="Eijk M."/>
            <person name="Tang J."/>
            <person name="Witsenboer H."/>
            <person name="Zhao S."/>
            <person name="Li Z."/>
            <person name="Zhang A."/>
            <person name="Wang D."/>
            <person name="Liang C."/>
        </authorList>
    </citation>
    <scope>NUCLEOTIDE SEQUENCE [LARGE SCALE GENOMIC DNA]</scope>
    <source>
        <strain evidence="2">cv. G1812</strain>
    </source>
</reference>
<organism evidence="2 3">
    <name type="scientific">Triticum urartu</name>
    <name type="common">Red wild einkorn</name>
    <name type="synonym">Crithodium urartu</name>
    <dbReference type="NCBI Taxonomy" id="4572"/>
    <lineage>
        <taxon>Eukaryota</taxon>
        <taxon>Viridiplantae</taxon>
        <taxon>Streptophyta</taxon>
        <taxon>Embryophyta</taxon>
        <taxon>Tracheophyta</taxon>
        <taxon>Spermatophyta</taxon>
        <taxon>Magnoliopsida</taxon>
        <taxon>Liliopsida</taxon>
        <taxon>Poales</taxon>
        <taxon>Poaceae</taxon>
        <taxon>BOP clade</taxon>
        <taxon>Pooideae</taxon>
        <taxon>Triticodae</taxon>
        <taxon>Triticeae</taxon>
        <taxon>Triticinae</taxon>
        <taxon>Triticum</taxon>
    </lineage>
</organism>
<dbReference type="Proteomes" id="UP000015106">
    <property type="component" value="Chromosome 6"/>
</dbReference>
<dbReference type="AlphaFoldDB" id="A0A8R7UQE2"/>